<dbReference type="AlphaFoldDB" id="A0A916NII7"/>
<comment type="caution">
    <text evidence="1">The sequence shown here is derived from an EMBL/GenBank/DDBJ whole genome shotgun (WGS) entry which is preliminary data.</text>
</comment>
<proteinExistence type="predicted"/>
<keyword evidence="2" id="KW-1185">Reference proteome</keyword>
<sequence length="134" mass="15176">MIPRSSIDQFNVKLTQQPSLTYRLDPETQRIAGKIDRVDAVKQAAFKILQTARFEHAIYGSNYGSELQSMPGSSSSYIHSDLARRVREALMQDDRIKDIRDMEIVVNGSEAFVTFTVLSQYGNFQLTKEVGQDV</sequence>
<name>A0A916NII7_9BACL</name>
<dbReference type="Proteomes" id="UP000693672">
    <property type="component" value="Unassembled WGS sequence"/>
</dbReference>
<evidence type="ECO:0000313" key="1">
    <source>
        <dbReference type="EMBL" id="CAG7617023.1"/>
    </source>
</evidence>
<dbReference type="InterPro" id="IPR020288">
    <property type="entry name" value="Sheath_initiator"/>
</dbReference>
<accession>A0A916NII7</accession>
<dbReference type="RefSeq" id="WP_218091755.1">
    <property type="nucleotide sequence ID" value="NZ_CAJVAS010000006.1"/>
</dbReference>
<gene>
    <name evidence="1" type="ORF">PAESOLCIP111_01972</name>
</gene>
<evidence type="ECO:0008006" key="3">
    <source>
        <dbReference type="Google" id="ProtNLM"/>
    </source>
</evidence>
<evidence type="ECO:0000313" key="2">
    <source>
        <dbReference type="Proteomes" id="UP000693672"/>
    </source>
</evidence>
<dbReference type="Pfam" id="PF10934">
    <property type="entry name" value="Sheath_initiator"/>
    <property type="match status" value="1"/>
</dbReference>
<organism evidence="1 2">
    <name type="scientific">Paenibacillus solanacearum</name>
    <dbReference type="NCBI Taxonomy" id="2048548"/>
    <lineage>
        <taxon>Bacteria</taxon>
        <taxon>Bacillati</taxon>
        <taxon>Bacillota</taxon>
        <taxon>Bacilli</taxon>
        <taxon>Bacillales</taxon>
        <taxon>Paenibacillaceae</taxon>
        <taxon>Paenibacillus</taxon>
    </lineage>
</organism>
<dbReference type="EMBL" id="CAJVAS010000006">
    <property type="protein sequence ID" value="CAG7617023.1"/>
    <property type="molecule type" value="Genomic_DNA"/>
</dbReference>
<reference evidence="1" key="1">
    <citation type="submission" date="2021-06" db="EMBL/GenBank/DDBJ databases">
        <authorList>
            <person name="Criscuolo A."/>
        </authorList>
    </citation>
    <scope>NUCLEOTIDE SEQUENCE</scope>
    <source>
        <strain evidence="1">CIP111600</strain>
    </source>
</reference>
<protein>
    <recommendedName>
        <fullName evidence="3">DUF2634 domain-containing protein</fullName>
    </recommendedName>
</protein>